<dbReference type="AlphaFoldDB" id="A0A4U0TUY8"/>
<accession>A0A4U0TUY8</accession>
<sequence>MHDWRCTVRPYWCKDESDDEDSEDDEEDEEDEEDGEGEENDNADKGNDNSDPPRDEIVENFLAEFERAKNKHIKAKDVDTLYDMWAPLATMAHWMHHGDATSFNLMDDGDHCAQLIGLIGSAYVTMLKTLDKEEELKADSIIRELGLVLALTVRWSWDAAEYCMDDLEWIDLVLACAEKGGIDLEASGCGGMSGILKRYKELHPDDVEVPAASGAYPSQWAKKARPHCAGNKLGGEKFNILKFSREERAEMAFDKKDPLADIPAKYLRQGNIAFG</sequence>
<feature type="compositionally biased region" description="Basic and acidic residues" evidence="1">
    <location>
        <begin position="42"/>
        <end position="55"/>
    </location>
</feature>
<dbReference type="OrthoDB" id="10037289at2759"/>
<gene>
    <name evidence="2" type="ORF">B0A50_04660</name>
</gene>
<proteinExistence type="predicted"/>
<evidence type="ECO:0000313" key="3">
    <source>
        <dbReference type="Proteomes" id="UP000308549"/>
    </source>
</evidence>
<dbReference type="EMBL" id="NAJL01000030">
    <property type="protein sequence ID" value="TKA26163.1"/>
    <property type="molecule type" value="Genomic_DNA"/>
</dbReference>
<dbReference type="Proteomes" id="UP000308549">
    <property type="component" value="Unassembled WGS sequence"/>
</dbReference>
<feature type="region of interest" description="Disordered" evidence="1">
    <location>
        <begin position="1"/>
        <end position="55"/>
    </location>
</feature>
<keyword evidence="3" id="KW-1185">Reference proteome</keyword>
<feature type="compositionally biased region" description="Acidic residues" evidence="1">
    <location>
        <begin position="16"/>
        <end position="41"/>
    </location>
</feature>
<protein>
    <submittedName>
        <fullName evidence="2">Uncharacterized protein</fullName>
    </submittedName>
</protein>
<reference evidence="2 3" key="1">
    <citation type="submission" date="2017-03" db="EMBL/GenBank/DDBJ databases">
        <title>Genomes of endolithic fungi from Antarctica.</title>
        <authorList>
            <person name="Coleine C."/>
            <person name="Masonjones S."/>
            <person name="Stajich J.E."/>
        </authorList>
    </citation>
    <scope>NUCLEOTIDE SEQUENCE [LARGE SCALE GENOMIC DNA]</scope>
    <source>
        <strain evidence="2 3">CCFEE 6315</strain>
    </source>
</reference>
<evidence type="ECO:0000256" key="1">
    <source>
        <dbReference type="SAM" id="MobiDB-lite"/>
    </source>
</evidence>
<evidence type="ECO:0000313" key="2">
    <source>
        <dbReference type="EMBL" id="TKA26163.1"/>
    </source>
</evidence>
<comment type="caution">
    <text evidence="2">The sequence shown here is derived from an EMBL/GenBank/DDBJ whole genome shotgun (WGS) entry which is preliminary data.</text>
</comment>
<name>A0A4U0TUY8_9PEZI</name>
<organism evidence="2 3">
    <name type="scientific">Salinomyces thailandicus</name>
    <dbReference type="NCBI Taxonomy" id="706561"/>
    <lineage>
        <taxon>Eukaryota</taxon>
        <taxon>Fungi</taxon>
        <taxon>Dikarya</taxon>
        <taxon>Ascomycota</taxon>
        <taxon>Pezizomycotina</taxon>
        <taxon>Dothideomycetes</taxon>
        <taxon>Dothideomycetidae</taxon>
        <taxon>Mycosphaerellales</taxon>
        <taxon>Teratosphaeriaceae</taxon>
        <taxon>Salinomyces</taxon>
    </lineage>
</organism>